<keyword evidence="2" id="KW-1185">Reference proteome</keyword>
<proteinExistence type="predicted"/>
<accession>A0A0D7BH08</accession>
<name>A0A0D7BH08_9AGAR</name>
<feature type="non-terminal residue" evidence="1">
    <location>
        <position position="55"/>
    </location>
</feature>
<dbReference type="Proteomes" id="UP000054007">
    <property type="component" value="Unassembled WGS sequence"/>
</dbReference>
<reference evidence="1 2" key="1">
    <citation type="journal article" date="2015" name="Fungal Genet. Biol.">
        <title>Evolution of novel wood decay mechanisms in Agaricales revealed by the genome sequences of Fistulina hepatica and Cylindrobasidium torrendii.</title>
        <authorList>
            <person name="Floudas D."/>
            <person name="Held B.W."/>
            <person name="Riley R."/>
            <person name="Nagy L.G."/>
            <person name="Koehler G."/>
            <person name="Ransdell A.S."/>
            <person name="Younus H."/>
            <person name="Chow J."/>
            <person name="Chiniquy J."/>
            <person name="Lipzen A."/>
            <person name="Tritt A."/>
            <person name="Sun H."/>
            <person name="Haridas S."/>
            <person name="LaButti K."/>
            <person name="Ohm R.A."/>
            <person name="Kues U."/>
            <person name="Blanchette R.A."/>
            <person name="Grigoriev I.V."/>
            <person name="Minto R.E."/>
            <person name="Hibbett D.S."/>
        </authorList>
    </citation>
    <scope>NUCLEOTIDE SEQUENCE [LARGE SCALE GENOMIC DNA]</scope>
    <source>
        <strain evidence="1 2">FP15055 ss-10</strain>
    </source>
</reference>
<dbReference type="EMBL" id="KN880479">
    <property type="protein sequence ID" value="KIY69762.1"/>
    <property type="molecule type" value="Genomic_DNA"/>
</dbReference>
<protein>
    <submittedName>
        <fullName evidence="1">Uncharacterized protein</fullName>
    </submittedName>
</protein>
<evidence type="ECO:0000313" key="1">
    <source>
        <dbReference type="EMBL" id="KIY69762.1"/>
    </source>
</evidence>
<gene>
    <name evidence="1" type="ORF">CYLTODRAFT_420450</name>
</gene>
<organism evidence="1 2">
    <name type="scientific">Cylindrobasidium torrendii FP15055 ss-10</name>
    <dbReference type="NCBI Taxonomy" id="1314674"/>
    <lineage>
        <taxon>Eukaryota</taxon>
        <taxon>Fungi</taxon>
        <taxon>Dikarya</taxon>
        <taxon>Basidiomycota</taxon>
        <taxon>Agaricomycotina</taxon>
        <taxon>Agaricomycetes</taxon>
        <taxon>Agaricomycetidae</taxon>
        <taxon>Agaricales</taxon>
        <taxon>Marasmiineae</taxon>
        <taxon>Physalacriaceae</taxon>
        <taxon>Cylindrobasidium</taxon>
    </lineage>
</organism>
<evidence type="ECO:0000313" key="2">
    <source>
        <dbReference type="Proteomes" id="UP000054007"/>
    </source>
</evidence>
<dbReference type="AlphaFoldDB" id="A0A0D7BH08"/>
<sequence length="55" mass="6188">MAQSPQAIAPGALTQICITSMPRKPVCIPLHPRRRRVTFKISCLPRLLAIADRRH</sequence>